<comment type="caution">
    <text evidence="2">The sequence shown here is derived from an EMBL/GenBank/DDBJ whole genome shotgun (WGS) entry which is preliminary data.</text>
</comment>
<gene>
    <name evidence="2" type="ORF">GJV76_08155</name>
</gene>
<keyword evidence="3" id="KW-1185">Reference proteome</keyword>
<dbReference type="SUPFAM" id="SSF52768">
    <property type="entry name" value="Arginase/deacetylase"/>
    <property type="match status" value="1"/>
</dbReference>
<dbReference type="EMBL" id="WMJX01000013">
    <property type="protein sequence ID" value="MTG98102.1"/>
    <property type="molecule type" value="Genomic_DNA"/>
</dbReference>
<dbReference type="PROSITE" id="PS51409">
    <property type="entry name" value="ARGINASE_2"/>
    <property type="match status" value="1"/>
</dbReference>
<dbReference type="GO" id="GO:0016813">
    <property type="term" value="F:hydrolase activity, acting on carbon-nitrogen (but not peptide) bonds, in linear amidines"/>
    <property type="evidence" value="ECO:0007669"/>
    <property type="project" value="UniProtKB-ARBA"/>
</dbReference>
<dbReference type="Proteomes" id="UP000438760">
    <property type="component" value="Unassembled WGS sequence"/>
</dbReference>
<dbReference type="InterPro" id="IPR006035">
    <property type="entry name" value="Ureohydrolase"/>
</dbReference>
<evidence type="ECO:0000256" key="1">
    <source>
        <dbReference type="PROSITE-ProRule" id="PRU00742"/>
    </source>
</evidence>
<sequence length="382" mass="43554">MMYELLVPLSDDVVDYIDGLPSQTLGKKVTYYREKEFFDYDKYQIAIIGIGDNRGAGQEDLTVVDVSKIRKALYALYPGNWGLRIIDFGDILPGDTIEDTHFVVKSIVSDLIKNNVLPIVIGGSQDLTYGMYRAYDDLNKLVNIVTIDSKLDVAKGANLSVESFLSRIILEEPVNLFNYANLGYQTFYNSQEELDLIDSLYFEAYRVGEVSANLKIAEPVLRDADIVSIDMGVVKSGDSGNHITFNPNGFDGKEICALGRYAGLSDRVSTFGIFNYNNTKNEALLIAQIIWYFIEGYNYRTGEYPFERRANYLKFIVPIEGYEDLIFYKSDISGRWWVENGIVEFENSKGISLMPCNEEEYLMATKQEIPERWWKALKRSML</sequence>
<evidence type="ECO:0000313" key="3">
    <source>
        <dbReference type="Proteomes" id="UP000438760"/>
    </source>
</evidence>
<dbReference type="OrthoDB" id="931936at2"/>
<evidence type="ECO:0000313" key="2">
    <source>
        <dbReference type="EMBL" id="MTG98102.1"/>
    </source>
</evidence>
<protein>
    <submittedName>
        <fullName evidence="2">Arginase</fullName>
    </submittedName>
</protein>
<dbReference type="InterPro" id="IPR023696">
    <property type="entry name" value="Ureohydrolase_dom_sf"/>
</dbReference>
<name>A0A6I3LPR4_9FLAO</name>
<dbReference type="RefSeq" id="WP_155092133.1">
    <property type="nucleotide sequence ID" value="NZ_WMJX01000013.1"/>
</dbReference>
<organism evidence="2 3">
    <name type="scientific">Myroides albus</name>
    <dbReference type="NCBI Taxonomy" id="2562892"/>
    <lineage>
        <taxon>Bacteria</taxon>
        <taxon>Pseudomonadati</taxon>
        <taxon>Bacteroidota</taxon>
        <taxon>Flavobacteriia</taxon>
        <taxon>Flavobacteriales</taxon>
        <taxon>Flavobacteriaceae</taxon>
        <taxon>Myroides</taxon>
    </lineage>
</organism>
<dbReference type="GO" id="GO:0046872">
    <property type="term" value="F:metal ion binding"/>
    <property type="evidence" value="ECO:0007669"/>
    <property type="project" value="InterPro"/>
</dbReference>
<proteinExistence type="inferred from homology"/>
<comment type="similarity">
    <text evidence="1">Belongs to the arginase family.</text>
</comment>
<dbReference type="Gene3D" id="3.40.800.10">
    <property type="entry name" value="Ureohydrolase domain"/>
    <property type="match status" value="1"/>
</dbReference>
<dbReference type="AlphaFoldDB" id="A0A6I3LPR4"/>
<accession>A0A6I3LPR4</accession>
<dbReference type="Pfam" id="PF00491">
    <property type="entry name" value="Arginase"/>
    <property type="match status" value="1"/>
</dbReference>
<reference evidence="2 3" key="1">
    <citation type="submission" date="2019-11" db="EMBL/GenBank/DDBJ databases">
        <title>Genome of Strain BIT-d1.</title>
        <authorList>
            <person name="Yang Y."/>
        </authorList>
    </citation>
    <scope>NUCLEOTIDE SEQUENCE [LARGE SCALE GENOMIC DNA]</scope>
    <source>
        <strain evidence="2 3">BIT-d1</strain>
    </source>
</reference>
<dbReference type="CDD" id="cd09988">
    <property type="entry name" value="Formimidoylglutamase"/>
    <property type="match status" value="1"/>
</dbReference>